<dbReference type="Gene3D" id="2.60.40.1120">
    <property type="entry name" value="Carboxypeptidase-like, regulatory domain"/>
    <property type="match status" value="1"/>
</dbReference>
<evidence type="ECO:0000256" key="2">
    <source>
        <dbReference type="ARBA" id="ARBA00022448"/>
    </source>
</evidence>
<dbReference type="RefSeq" id="WP_190310476.1">
    <property type="nucleotide sequence ID" value="NZ_JACNYK010000006.1"/>
</dbReference>
<evidence type="ECO:0000256" key="3">
    <source>
        <dbReference type="ARBA" id="ARBA00022452"/>
    </source>
</evidence>
<keyword evidence="2 7" id="KW-0813">Transport</keyword>
<keyword evidence="3 7" id="KW-1134">Transmembrane beta strand</keyword>
<evidence type="ECO:0000256" key="6">
    <source>
        <dbReference type="ARBA" id="ARBA00023237"/>
    </source>
</evidence>
<comment type="subcellular location">
    <subcellularLocation>
        <location evidence="1 7">Cell outer membrane</location>
        <topology evidence="1 7">Multi-pass membrane protein</topology>
    </subcellularLocation>
</comment>
<keyword evidence="11" id="KW-1185">Reference proteome</keyword>
<keyword evidence="5 7" id="KW-0472">Membrane</keyword>
<evidence type="ECO:0000256" key="1">
    <source>
        <dbReference type="ARBA" id="ARBA00004571"/>
    </source>
</evidence>
<evidence type="ECO:0000313" key="10">
    <source>
        <dbReference type="EMBL" id="MBD1427320.1"/>
    </source>
</evidence>
<feature type="chain" id="PRO_5046697402" evidence="8">
    <location>
        <begin position="18"/>
        <end position="1128"/>
    </location>
</feature>
<dbReference type="Pfam" id="PF07660">
    <property type="entry name" value="STN"/>
    <property type="match status" value="1"/>
</dbReference>
<dbReference type="SUPFAM" id="SSF56935">
    <property type="entry name" value="Porins"/>
    <property type="match status" value="1"/>
</dbReference>
<dbReference type="InterPro" id="IPR039426">
    <property type="entry name" value="TonB-dep_rcpt-like"/>
</dbReference>
<gene>
    <name evidence="10" type="ORF">H8B17_17210</name>
</gene>
<dbReference type="Proteomes" id="UP000606494">
    <property type="component" value="Unassembled WGS sequence"/>
</dbReference>
<keyword evidence="6 7" id="KW-0998">Cell outer membrane</keyword>
<dbReference type="InterPro" id="IPR023997">
    <property type="entry name" value="TonB-dep_OMP_SusC/RagA_CS"/>
</dbReference>
<dbReference type="InterPro" id="IPR012910">
    <property type="entry name" value="Plug_dom"/>
</dbReference>
<comment type="caution">
    <text evidence="10">The sequence shown here is derived from an EMBL/GenBank/DDBJ whole genome shotgun (WGS) entry which is preliminary data.</text>
</comment>
<dbReference type="Gene3D" id="2.170.130.10">
    <property type="entry name" value="TonB-dependent receptor, plug domain"/>
    <property type="match status" value="1"/>
</dbReference>
<dbReference type="Gene3D" id="3.55.50.30">
    <property type="match status" value="1"/>
</dbReference>
<comment type="similarity">
    <text evidence="7">Belongs to the TonB-dependent receptor family.</text>
</comment>
<dbReference type="SMART" id="SM00965">
    <property type="entry name" value="STN"/>
    <property type="match status" value="1"/>
</dbReference>
<evidence type="ECO:0000256" key="4">
    <source>
        <dbReference type="ARBA" id="ARBA00022692"/>
    </source>
</evidence>
<evidence type="ECO:0000313" key="11">
    <source>
        <dbReference type="Proteomes" id="UP000606494"/>
    </source>
</evidence>
<dbReference type="Gene3D" id="2.40.170.20">
    <property type="entry name" value="TonB-dependent receptor, beta-barrel domain"/>
    <property type="match status" value="1"/>
</dbReference>
<dbReference type="PROSITE" id="PS52016">
    <property type="entry name" value="TONB_DEPENDENT_REC_3"/>
    <property type="match status" value="1"/>
</dbReference>
<dbReference type="NCBIfam" id="TIGR04057">
    <property type="entry name" value="SusC_RagA_signa"/>
    <property type="match status" value="1"/>
</dbReference>
<reference evidence="10 11" key="1">
    <citation type="submission" date="2020-08" db="EMBL/GenBank/DDBJ databases">
        <title>Sphingobacterium sp. DN00404 isolated from aquaculture water.</title>
        <authorList>
            <person name="Zhang M."/>
        </authorList>
    </citation>
    <scope>NUCLEOTIDE SEQUENCE [LARGE SCALE GENOMIC DNA]</scope>
    <source>
        <strain evidence="10 11">KCTC 32294</strain>
    </source>
</reference>
<keyword evidence="10" id="KW-0675">Receptor</keyword>
<evidence type="ECO:0000256" key="5">
    <source>
        <dbReference type="ARBA" id="ARBA00023136"/>
    </source>
</evidence>
<name>A0ABR7Y7R0_9SPHI</name>
<dbReference type="InterPro" id="IPR036942">
    <property type="entry name" value="Beta-barrel_TonB_sf"/>
</dbReference>
<evidence type="ECO:0000259" key="9">
    <source>
        <dbReference type="SMART" id="SM00965"/>
    </source>
</evidence>
<dbReference type="NCBIfam" id="TIGR04056">
    <property type="entry name" value="OMP_RagA_SusC"/>
    <property type="match status" value="1"/>
</dbReference>
<sequence>MKLTVILIFLGTMFVNASTFAQRVTLYSENSSLEIALKSISRQTGYDVLYNAYMLQNAKKLNVKLTDVPLEEALKACFANQPLAYAISDKTIVVKKKPNSARRSVPSVPETAEKLQRIVTGMVSDSLGVLQGVSVLIKGDGGQGTTTDSQGKFQIEIPDNNIILLFTMMGYETQEVSVLDKTDINIRLKPTQEGLEEVVVVGYGTQNKEDVTTAISTVKGEKLADLPVTNPTQALVGQVSGVYLQQSSGAPGEAPNVRIRGSGSITSGNGPLYVIDGYPTNDASLLNAIAPQDIETMDILKDAASAAIYGSRAGNGVIIVTTKHGKSGTTRFSLDATTGLETVMKRYELMNGEEFVEMAKEGLTYQNRPIPDFLNQPERWANTDWQDVIFQTAPFNNYQLGASGGSDKVQYAISGSFIDQQGTIKNSFMKRYSLRGNVQAKLSEKLSIGLNIQPSYTERRVQQTTGGNTSTGVDGILAEALTMPPILPVWRDNGDYFVITQDPEMKTIFNDELSNPLVKLDANKDYFYTFRQTGNAYLDYTPIPGLNLNSRFNVGIVSEKEEWYVEPFLARGNGNTGNISTPNLAQIDARRNNMTNINWYWSNTATYDFNLAENHHFTALLGYDVARQNDFYVMIEPRTDRDNPVAFVNSQVKNVMGAVLTQGTSESREYVFDALFGRINYNYDSKYLFSASLRRDRSSRFGPQNRTGVFPSVSVGWNMHKESFLYDVGFISMLKVRASYGETGNDQLPGYYPWLTTMQREFYVFGHTDAQVVAYRPNGFSNRNLGWEKNRQLDAGLDVGLWGNRVNLSLDIYKRNSNIILAADLPSINGKASSVIQNIGNVQNKGAEVTINTTNLTSSFRWNTSFNISFNRNKITSLGEGQTQLANQGVVRNYVGRPMGDLYTYIVEGTFNNDADLENYPKLGSQGIGDLRYKDVSGPDGIPDGRITADDQTLVGNYQPDFIFGLGNTFAYQNFDLNILLDGSYGGEVFRSQELPLSLSRWLENGSKESLGRWRSESDPGNGRYHRAGTTNLSSNISASTRYIYDGSFLRVRNVTLGYTLPVGLLNRLNIQKFRIFATGQNLFTFTEFNGFGNPQGNGAGDNATNNGVETGTYPISRNLSLGINLIF</sequence>
<dbReference type="Pfam" id="PF13715">
    <property type="entry name" value="CarbopepD_reg_2"/>
    <property type="match status" value="1"/>
</dbReference>
<keyword evidence="8" id="KW-0732">Signal</keyword>
<feature type="domain" description="Secretin/TonB short N-terminal" evidence="9">
    <location>
        <begin position="46"/>
        <end position="97"/>
    </location>
</feature>
<evidence type="ECO:0000256" key="8">
    <source>
        <dbReference type="SAM" id="SignalP"/>
    </source>
</evidence>
<dbReference type="InterPro" id="IPR037066">
    <property type="entry name" value="Plug_dom_sf"/>
</dbReference>
<evidence type="ECO:0000256" key="7">
    <source>
        <dbReference type="PROSITE-ProRule" id="PRU01360"/>
    </source>
</evidence>
<accession>A0ABR7Y7R0</accession>
<dbReference type="InterPro" id="IPR011662">
    <property type="entry name" value="Secretin/TonB_short_N"/>
</dbReference>
<dbReference type="InterPro" id="IPR008969">
    <property type="entry name" value="CarboxyPept-like_regulatory"/>
</dbReference>
<organism evidence="10 11">
    <name type="scientific">Sphingobacterium arenae</name>
    <dbReference type="NCBI Taxonomy" id="1280598"/>
    <lineage>
        <taxon>Bacteria</taxon>
        <taxon>Pseudomonadati</taxon>
        <taxon>Bacteroidota</taxon>
        <taxon>Sphingobacteriia</taxon>
        <taxon>Sphingobacteriales</taxon>
        <taxon>Sphingobacteriaceae</taxon>
        <taxon>Sphingobacterium</taxon>
    </lineage>
</organism>
<dbReference type="SUPFAM" id="SSF49464">
    <property type="entry name" value="Carboxypeptidase regulatory domain-like"/>
    <property type="match status" value="1"/>
</dbReference>
<dbReference type="EMBL" id="JACNYK010000006">
    <property type="protein sequence ID" value="MBD1427320.1"/>
    <property type="molecule type" value="Genomic_DNA"/>
</dbReference>
<proteinExistence type="inferred from homology"/>
<dbReference type="Pfam" id="PF07715">
    <property type="entry name" value="Plug"/>
    <property type="match status" value="1"/>
</dbReference>
<keyword evidence="4 7" id="KW-0812">Transmembrane</keyword>
<feature type="signal peptide" evidence="8">
    <location>
        <begin position="1"/>
        <end position="17"/>
    </location>
</feature>
<dbReference type="InterPro" id="IPR023996">
    <property type="entry name" value="TonB-dep_OMP_SusC/RagA"/>
</dbReference>
<protein>
    <submittedName>
        <fullName evidence="10">TonB-dependent receptor</fullName>
    </submittedName>
</protein>